<organism evidence="1 2">
    <name type="scientific">Flavobacterium ginsengiterrae</name>
    <dbReference type="NCBI Taxonomy" id="871695"/>
    <lineage>
        <taxon>Bacteria</taxon>
        <taxon>Pseudomonadati</taxon>
        <taxon>Bacteroidota</taxon>
        <taxon>Flavobacteriia</taxon>
        <taxon>Flavobacteriales</taxon>
        <taxon>Flavobacteriaceae</taxon>
        <taxon>Flavobacterium</taxon>
    </lineage>
</organism>
<accession>A0ABP7GSJ1</accession>
<protein>
    <submittedName>
        <fullName evidence="1">Uncharacterized protein</fullName>
    </submittedName>
</protein>
<proteinExistence type="predicted"/>
<comment type="caution">
    <text evidence="1">The sequence shown here is derived from an EMBL/GenBank/DDBJ whole genome shotgun (WGS) entry which is preliminary data.</text>
</comment>
<reference evidence="2" key="1">
    <citation type="journal article" date="2019" name="Int. J. Syst. Evol. Microbiol.">
        <title>The Global Catalogue of Microorganisms (GCM) 10K type strain sequencing project: providing services to taxonomists for standard genome sequencing and annotation.</title>
        <authorList>
            <consortium name="The Broad Institute Genomics Platform"/>
            <consortium name="The Broad Institute Genome Sequencing Center for Infectious Disease"/>
            <person name="Wu L."/>
            <person name="Ma J."/>
        </authorList>
    </citation>
    <scope>NUCLEOTIDE SEQUENCE [LARGE SCALE GENOMIC DNA]</scope>
    <source>
        <strain evidence="2">JCM 17337</strain>
    </source>
</reference>
<evidence type="ECO:0000313" key="2">
    <source>
        <dbReference type="Proteomes" id="UP001500748"/>
    </source>
</evidence>
<keyword evidence="2" id="KW-1185">Reference proteome</keyword>
<name>A0ABP7GSJ1_9FLAO</name>
<dbReference type="Proteomes" id="UP001500748">
    <property type="component" value="Unassembled WGS sequence"/>
</dbReference>
<evidence type="ECO:0000313" key="1">
    <source>
        <dbReference type="EMBL" id="GAA3773240.1"/>
    </source>
</evidence>
<sequence>MVNYKLINDYIKKFEDLFPAIIEEIENKKNLHYNELMYLCNEHKDSLIVQRGGLLFQLLEEHGIDINNVKESEYAKSSIILHLYTIKTDSIIQENFQNKIKPIIFPPLDSNIL</sequence>
<dbReference type="EMBL" id="BAABDU010000004">
    <property type="protein sequence ID" value="GAA3773240.1"/>
    <property type="molecule type" value="Genomic_DNA"/>
</dbReference>
<gene>
    <name evidence="1" type="ORF">GCM10022423_29640</name>
</gene>